<organism evidence="2">
    <name type="scientific">Enterococcus casseliflavus</name>
    <name type="common">Enterococcus flavescens</name>
    <dbReference type="NCBI Taxonomy" id="37734"/>
    <lineage>
        <taxon>Bacteria</taxon>
        <taxon>Bacillati</taxon>
        <taxon>Bacillota</taxon>
        <taxon>Bacilli</taxon>
        <taxon>Lactobacillales</taxon>
        <taxon>Enterococcaceae</taxon>
        <taxon>Enterococcus</taxon>
    </lineage>
</organism>
<feature type="coiled-coil region" evidence="1">
    <location>
        <begin position="201"/>
        <end position="321"/>
    </location>
</feature>
<gene>
    <name evidence="2" type="ORF">ECLFYP2_01509</name>
</gene>
<dbReference type="EMBL" id="CACRTX010000003">
    <property type="protein sequence ID" value="VYT74480.1"/>
    <property type="molecule type" value="Genomic_DNA"/>
</dbReference>
<evidence type="ECO:0000313" key="2">
    <source>
        <dbReference type="EMBL" id="VYT74480.1"/>
    </source>
</evidence>
<keyword evidence="1" id="KW-0175">Coiled coil</keyword>
<dbReference type="AlphaFoldDB" id="A0A6N2Z9L1"/>
<feature type="coiled-coil region" evidence="1">
    <location>
        <begin position="357"/>
        <end position="438"/>
    </location>
</feature>
<evidence type="ECO:0000256" key="1">
    <source>
        <dbReference type="SAM" id="Coils"/>
    </source>
</evidence>
<protein>
    <submittedName>
        <fullName evidence="2">Uncharacterized protein</fullName>
    </submittedName>
</protein>
<proteinExistence type="predicted"/>
<feature type="coiled-coil region" evidence="1">
    <location>
        <begin position="106"/>
        <end position="154"/>
    </location>
</feature>
<dbReference type="RefSeq" id="WP_421757890.1">
    <property type="nucleotide sequence ID" value="NZ_CACRTX010000003.1"/>
</dbReference>
<reference evidence="2" key="1">
    <citation type="submission" date="2019-11" db="EMBL/GenBank/DDBJ databases">
        <authorList>
            <person name="Feng L."/>
        </authorList>
    </citation>
    <scope>NUCLEOTIDE SEQUENCE</scope>
    <source>
        <strain evidence="2">ECasseliflavusLFYP2</strain>
    </source>
</reference>
<sequence>MAKNKDSWFFTKNIIDEINNVPDELLSLNQEETADFPILGDNRIAQELVHERLLAEKHLDDQETTPAEMTDLEDGEAVDKTSQALEAKEDSVVMDETNNETESVPQEALKSEIQAFEQQLADLQAALEKSEEEKQMAIEEQHLLERQNQELQKEMMLQVVKMDELQGHVDLMEQQASEFQKVNTQLDQDLKIQQTEIFEGVKQMEEMRMKLETTKEELQRVLEEKTALSNELLHALGENQHLRTQLKESEQQAEQLIETSHLLQAAKKENQKLQNEISQLEEPLEQIAQLSAEKNALTIQLVKATEEAATYQSQYEEKERVFNEQFSQLEQSNAELAALQSRIESGEFLQGSEYDLYVEAQEKINQLVQQNEQLTKEIEYSQKEIGEVLLTAKKQASRTLEEAQTEADHLIKAAKLELEGMENKARKILIEIDESKETVSSMYSDLQEKVRQLASGNLQVDFDKSDPQVEQMES</sequence>
<name>A0A6N2Z9L1_ENTCA</name>
<accession>A0A6N2Z9L1</accession>